<organism evidence="1 2">
    <name type="scientific">Lentinula detonsa</name>
    <dbReference type="NCBI Taxonomy" id="2804962"/>
    <lineage>
        <taxon>Eukaryota</taxon>
        <taxon>Fungi</taxon>
        <taxon>Dikarya</taxon>
        <taxon>Basidiomycota</taxon>
        <taxon>Agaricomycotina</taxon>
        <taxon>Agaricomycetes</taxon>
        <taxon>Agaricomycetidae</taxon>
        <taxon>Agaricales</taxon>
        <taxon>Marasmiineae</taxon>
        <taxon>Omphalotaceae</taxon>
        <taxon>Lentinula</taxon>
    </lineage>
</organism>
<dbReference type="Gene3D" id="3.30.420.10">
    <property type="entry name" value="Ribonuclease H-like superfamily/Ribonuclease H"/>
    <property type="match status" value="1"/>
</dbReference>
<dbReference type="EMBL" id="MU803233">
    <property type="protein sequence ID" value="KAJ3978417.1"/>
    <property type="molecule type" value="Genomic_DNA"/>
</dbReference>
<evidence type="ECO:0000313" key="1">
    <source>
        <dbReference type="EMBL" id="KAJ3978417.1"/>
    </source>
</evidence>
<dbReference type="GO" id="GO:0003676">
    <property type="term" value="F:nucleic acid binding"/>
    <property type="evidence" value="ECO:0007669"/>
    <property type="project" value="InterPro"/>
</dbReference>
<dbReference type="InterPro" id="IPR036397">
    <property type="entry name" value="RNaseH_sf"/>
</dbReference>
<gene>
    <name evidence="1" type="ORF">F5890DRAFT_1422619</name>
</gene>
<protein>
    <recommendedName>
        <fullName evidence="3">Tc1-like transposase DDE domain-containing protein</fullName>
    </recommendedName>
</protein>
<evidence type="ECO:0008006" key="3">
    <source>
        <dbReference type="Google" id="ProtNLM"/>
    </source>
</evidence>
<reference evidence="1" key="1">
    <citation type="submission" date="2022-08" db="EMBL/GenBank/DDBJ databases">
        <authorList>
            <consortium name="DOE Joint Genome Institute"/>
            <person name="Min B."/>
            <person name="Riley R."/>
            <person name="Sierra-Patev S."/>
            <person name="Naranjo-Ortiz M."/>
            <person name="Looney B."/>
            <person name="Konkel Z."/>
            <person name="Slot J.C."/>
            <person name="Sakamoto Y."/>
            <person name="Steenwyk J.L."/>
            <person name="Rokas A."/>
            <person name="Carro J."/>
            <person name="Camarero S."/>
            <person name="Ferreira P."/>
            <person name="Molpeceres G."/>
            <person name="Ruiz-Duenas F.J."/>
            <person name="Serrano A."/>
            <person name="Henrissat B."/>
            <person name="Drula E."/>
            <person name="Hughes K.W."/>
            <person name="Mata J.L."/>
            <person name="Ishikawa N.K."/>
            <person name="Vargas-Isla R."/>
            <person name="Ushijima S."/>
            <person name="Smith C.A."/>
            <person name="Ahrendt S."/>
            <person name="Andreopoulos W."/>
            <person name="He G."/>
            <person name="Labutti K."/>
            <person name="Lipzen A."/>
            <person name="Ng V."/>
            <person name="Sandor L."/>
            <person name="Barry K."/>
            <person name="Martinez A.T."/>
            <person name="Xiao Y."/>
            <person name="Gibbons J.G."/>
            <person name="Terashima K."/>
            <person name="Hibbett D.S."/>
            <person name="Grigoriev I.V."/>
        </authorList>
    </citation>
    <scope>NUCLEOTIDE SEQUENCE</scope>
    <source>
        <strain evidence="1">TFB7829</strain>
    </source>
</reference>
<name>A0AA38UNW6_9AGAR</name>
<dbReference type="AlphaFoldDB" id="A0AA38UNW6"/>
<proteinExistence type="predicted"/>
<comment type="caution">
    <text evidence="1">The sequence shown here is derived from an EMBL/GenBank/DDBJ whole genome shotgun (WGS) entry which is preliminary data.</text>
</comment>
<sequence>MAWLTEHYVTVLPWPANSPDLSPIENAWHEVQRRVRLKFPDLLDSNQYFEAIKAEWQSQDFKVYIQHLYQSFPRRLVALRENEFRWIGY</sequence>
<dbReference type="Proteomes" id="UP001163850">
    <property type="component" value="Unassembled WGS sequence"/>
</dbReference>
<evidence type="ECO:0000313" key="2">
    <source>
        <dbReference type="Proteomes" id="UP001163850"/>
    </source>
</evidence>
<accession>A0AA38UNW6</accession>